<dbReference type="InterPro" id="IPR045518">
    <property type="entry name" value="2EXR"/>
</dbReference>
<dbReference type="Pfam" id="PF20150">
    <property type="entry name" value="2EXR"/>
    <property type="match status" value="1"/>
</dbReference>
<protein>
    <recommendedName>
        <fullName evidence="1">2EXR domain-containing protein</fullName>
    </recommendedName>
</protein>
<dbReference type="PANTHER" id="PTHR35910">
    <property type="entry name" value="2EXR DOMAIN-CONTAINING PROTEIN"/>
    <property type="match status" value="1"/>
</dbReference>
<dbReference type="EMBL" id="JARUPT010000020">
    <property type="protein sequence ID" value="KAK0381412.1"/>
    <property type="molecule type" value="Genomic_DNA"/>
</dbReference>
<keyword evidence="3" id="KW-1185">Reference proteome</keyword>
<dbReference type="Proteomes" id="UP001169217">
    <property type="component" value="Unassembled WGS sequence"/>
</dbReference>
<sequence length="353" mass="41129">MDELLQLIKSLTESLDAMAKAHTQQSKTISELVRLHGAKETSTATATRVKDLADNQELMAGMMNIHINAMKQQATMVLSKQRAAAMFFQQQELIPPLSTFYLSAPTRLNSIRRSKQFLTSSTAAGFPQFCRLPMELRKIIWQMTLPDSRVFEPYDIEHRPRLRKRFEPPAILAVCKESRKVANEHGTFIFGWEKSIGESVWFNPKKDVVIMEDAQIFVGLWPALLKSQVEILAFHWTYFRSHEQVEDLWDCIRDVPSCRRVIILYRSPSNYIYSDEKVPKLFSLKPSDIVLGSAMEWMSFDDFERVEEGITWEEFKREMEDLWRRRHVGKDEAFPPLEGMELIMCKENRTFHG</sequence>
<accession>A0ABQ9QC52</accession>
<proteinExistence type="predicted"/>
<feature type="domain" description="2EXR" evidence="1">
    <location>
        <begin position="126"/>
        <end position="209"/>
    </location>
</feature>
<evidence type="ECO:0000259" key="1">
    <source>
        <dbReference type="Pfam" id="PF20150"/>
    </source>
</evidence>
<dbReference type="PANTHER" id="PTHR35910:SF6">
    <property type="entry name" value="2EXR DOMAIN-CONTAINING PROTEIN"/>
    <property type="match status" value="1"/>
</dbReference>
<gene>
    <name evidence="2" type="ORF">CLIM01_01273</name>
</gene>
<comment type="caution">
    <text evidence="2">The sequence shown here is derived from an EMBL/GenBank/DDBJ whole genome shotgun (WGS) entry which is preliminary data.</text>
</comment>
<reference evidence="2" key="1">
    <citation type="submission" date="2023-04" db="EMBL/GenBank/DDBJ databases">
        <title>Colletotrichum limetticola genome sequence.</title>
        <authorList>
            <person name="Baroncelli R."/>
        </authorList>
    </citation>
    <scope>NUCLEOTIDE SEQUENCE</scope>
    <source>
        <strain evidence="2">KLA-Anderson</strain>
    </source>
</reference>
<evidence type="ECO:0000313" key="3">
    <source>
        <dbReference type="Proteomes" id="UP001169217"/>
    </source>
</evidence>
<name>A0ABQ9QC52_9PEZI</name>
<evidence type="ECO:0000313" key="2">
    <source>
        <dbReference type="EMBL" id="KAK0381412.1"/>
    </source>
</evidence>
<organism evidence="2 3">
    <name type="scientific">Colletotrichum limetticola</name>
    <dbReference type="NCBI Taxonomy" id="1209924"/>
    <lineage>
        <taxon>Eukaryota</taxon>
        <taxon>Fungi</taxon>
        <taxon>Dikarya</taxon>
        <taxon>Ascomycota</taxon>
        <taxon>Pezizomycotina</taxon>
        <taxon>Sordariomycetes</taxon>
        <taxon>Hypocreomycetidae</taxon>
        <taxon>Glomerellales</taxon>
        <taxon>Glomerellaceae</taxon>
        <taxon>Colletotrichum</taxon>
        <taxon>Colletotrichum acutatum species complex</taxon>
    </lineage>
</organism>